<dbReference type="EMBL" id="GGEC01019744">
    <property type="protein sequence ID" value="MBX00228.1"/>
    <property type="molecule type" value="Transcribed_RNA"/>
</dbReference>
<dbReference type="GO" id="GO:0003723">
    <property type="term" value="F:RNA binding"/>
    <property type="evidence" value="ECO:0007669"/>
    <property type="project" value="UniProtKB-UniRule"/>
</dbReference>
<evidence type="ECO:0000256" key="1">
    <source>
        <dbReference type="PROSITE-ProRule" id="PRU00117"/>
    </source>
</evidence>
<accession>A0A2P2K3C8</accession>
<evidence type="ECO:0000259" key="2">
    <source>
        <dbReference type="Pfam" id="PF00013"/>
    </source>
</evidence>
<organism evidence="3">
    <name type="scientific">Rhizophora mucronata</name>
    <name type="common">Asiatic mangrove</name>
    <dbReference type="NCBI Taxonomy" id="61149"/>
    <lineage>
        <taxon>Eukaryota</taxon>
        <taxon>Viridiplantae</taxon>
        <taxon>Streptophyta</taxon>
        <taxon>Embryophyta</taxon>
        <taxon>Tracheophyta</taxon>
        <taxon>Spermatophyta</taxon>
        <taxon>Magnoliopsida</taxon>
        <taxon>eudicotyledons</taxon>
        <taxon>Gunneridae</taxon>
        <taxon>Pentapetalae</taxon>
        <taxon>rosids</taxon>
        <taxon>fabids</taxon>
        <taxon>Malpighiales</taxon>
        <taxon>Rhizophoraceae</taxon>
        <taxon>Rhizophora</taxon>
    </lineage>
</organism>
<dbReference type="SUPFAM" id="SSF54791">
    <property type="entry name" value="Eukaryotic type KH-domain (KH-domain type I)"/>
    <property type="match status" value="1"/>
</dbReference>
<feature type="domain" description="K Homology" evidence="2">
    <location>
        <begin position="1"/>
        <end position="44"/>
    </location>
</feature>
<reference evidence="3" key="1">
    <citation type="submission" date="2018-02" db="EMBL/GenBank/DDBJ databases">
        <title>Rhizophora mucronata_Transcriptome.</title>
        <authorList>
            <person name="Meera S.P."/>
            <person name="Sreeshan A."/>
            <person name="Augustine A."/>
        </authorList>
    </citation>
    <scope>NUCLEOTIDE SEQUENCE</scope>
    <source>
        <tissue evidence="3">Leaf</tissue>
    </source>
</reference>
<evidence type="ECO:0000313" key="3">
    <source>
        <dbReference type="EMBL" id="MBX00228.1"/>
    </source>
</evidence>
<sequence>MVGCVLGKGGDVIQRLRSETGASIRVLPADHLPICAMSGDELVQVL</sequence>
<proteinExistence type="predicted"/>
<name>A0A2P2K3C8_RHIMU</name>
<keyword evidence="1" id="KW-0694">RNA-binding</keyword>
<dbReference type="Pfam" id="PF00013">
    <property type="entry name" value="KH_1"/>
    <property type="match status" value="1"/>
</dbReference>
<dbReference type="AlphaFoldDB" id="A0A2P2K3C8"/>
<protein>
    <recommendedName>
        <fullName evidence="2">K Homology domain-containing protein</fullName>
    </recommendedName>
</protein>
<dbReference type="InterPro" id="IPR004088">
    <property type="entry name" value="KH_dom_type_1"/>
</dbReference>
<dbReference type="InterPro" id="IPR036612">
    <property type="entry name" value="KH_dom_type_1_sf"/>
</dbReference>
<dbReference type="Gene3D" id="3.30.1370.10">
    <property type="entry name" value="K Homology domain, type 1"/>
    <property type="match status" value="1"/>
</dbReference>
<dbReference type="PROSITE" id="PS50084">
    <property type="entry name" value="KH_TYPE_1"/>
    <property type="match status" value="1"/>
</dbReference>